<proteinExistence type="inferred from homology"/>
<dbReference type="CDD" id="cd16487">
    <property type="entry name" value="mRING-H2-C3DHC3_ZFPL1"/>
    <property type="match status" value="1"/>
</dbReference>
<dbReference type="Proteomes" id="UP000502823">
    <property type="component" value="Unassembled WGS sequence"/>
</dbReference>
<feature type="region of interest" description="Disordered" evidence="12">
    <location>
        <begin position="138"/>
        <end position="157"/>
    </location>
</feature>
<evidence type="ECO:0000313" key="14">
    <source>
        <dbReference type="EMBL" id="GFG32602.1"/>
    </source>
</evidence>
<name>A0A6L2PN80_COPFO</name>
<evidence type="ECO:0000256" key="9">
    <source>
        <dbReference type="ARBA" id="ARBA00023136"/>
    </source>
</evidence>
<dbReference type="OrthoDB" id="1916590at2759"/>
<evidence type="ECO:0000256" key="4">
    <source>
        <dbReference type="ARBA" id="ARBA00022692"/>
    </source>
</evidence>
<feature type="domain" description="RING-type" evidence="13">
    <location>
        <begin position="53"/>
        <end position="101"/>
    </location>
</feature>
<keyword evidence="7 11" id="KW-0862">Zinc</keyword>
<keyword evidence="6 10" id="KW-0863">Zinc-finger</keyword>
<evidence type="ECO:0000256" key="7">
    <source>
        <dbReference type="ARBA" id="ARBA00022833"/>
    </source>
</evidence>
<keyword evidence="9 11" id="KW-0472">Membrane</keyword>
<dbReference type="PANTHER" id="PTHR12981">
    <property type="entry name" value="ZINC FINGER PROTEIN-LIKE 1"/>
    <property type="match status" value="1"/>
</dbReference>
<dbReference type="InParanoid" id="A0A6L2PN80"/>
<feature type="transmembrane region" description="Helical" evidence="11">
    <location>
        <begin position="288"/>
        <end position="309"/>
    </location>
</feature>
<evidence type="ECO:0000256" key="6">
    <source>
        <dbReference type="ARBA" id="ARBA00022771"/>
    </source>
</evidence>
<dbReference type="PANTHER" id="PTHR12981:SF0">
    <property type="entry name" value="ZINC FINGER PROTEIN-LIKE 1"/>
    <property type="match status" value="1"/>
</dbReference>
<dbReference type="Gene3D" id="3.30.40.10">
    <property type="entry name" value="Zinc/RING finger domain, C3HC4 (zinc finger)"/>
    <property type="match status" value="1"/>
</dbReference>
<keyword evidence="5 11" id="KW-0479">Metal-binding</keyword>
<dbReference type="GO" id="GO:0008270">
    <property type="term" value="F:zinc ion binding"/>
    <property type="evidence" value="ECO:0007669"/>
    <property type="project" value="UniProtKB-UniRule"/>
</dbReference>
<dbReference type="GO" id="GO:0005794">
    <property type="term" value="C:Golgi apparatus"/>
    <property type="evidence" value="ECO:0007669"/>
    <property type="project" value="TreeGrafter"/>
</dbReference>
<organism evidence="14 15">
    <name type="scientific">Coptotermes formosanus</name>
    <name type="common">Formosan subterranean termite</name>
    <dbReference type="NCBI Taxonomy" id="36987"/>
    <lineage>
        <taxon>Eukaryota</taxon>
        <taxon>Metazoa</taxon>
        <taxon>Ecdysozoa</taxon>
        <taxon>Arthropoda</taxon>
        <taxon>Hexapoda</taxon>
        <taxon>Insecta</taxon>
        <taxon>Pterygota</taxon>
        <taxon>Neoptera</taxon>
        <taxon>Polyneoptera</taxon>
        <taxon>Dictyoptera</taxon>
        <taxon>Blattodea</taxon>
        <taxon>Blattoidea</taxon>
        <taxon>Termitoidae</taxon>
        <taxon>Rhinotermitidae</taxon>
        <taxon>Coptotermes</taxon>
    </lineage>
</organism>
<comment type="similarity">
    <text evidence="2 11">Belongs to the ZFPL1 family.</text>
</comment>
<evidence type="ECO:0000256" key="11">
    <source>
        <dbReference type="RuleBase" id="RU369078"/>
    </source>
</evidence>
<dbReference type="GO" id="GO:0016020">
    <property type="term" value="C:membrane"/>
    <property type="evidence" value="ECO:0007669"/>
    <property type="project" value="UniProtKB-SubCell"/>
</dbReference>
<dbReference type="InterPro" id="IPR058731">
    <property type="entry name" value="Znf-B_box_ZFPL1-like"/>
</dbReference>
<evidence type="ECO:0000256" key="8">
    <source>
        <dbReference type="ARBA" id="ARBA00022989"/>
    </source>
</evidence>
<dbReference type="AlphaFoldDB" id="A0A6L2PN80"/>
<dbReference type="Pfam" id="PF25993">
    <property type="entry name" value="zf-B_box_ZFPL1"/>
    <property type="match status" value="1"/>
</dbReference>
<reference evidence="15" key="1">
    <citation type="submission" date="2020-01" db="EMBL/GenBank/DDBJ databases">
        <title>Draft genome sequence of the Termite Coptotermes fromosanus.</title>
        <authorList>
            <person name="Itakura S."/>
            <person name="Yosikawa Y."/>
            <person name="Umezawa K."/>
        </authorList>
    </citation>
    <scope>NUCLEOTIDE SEQUENCE [LARGE SCALE GENOMIC DNA]</scope>
</reference>
<dbReference type="FunCoup" id="A0A6L2PN80">
    <property type="interactions" value="1065"/>
</dbReference>
<accession>A0A6L2PN80</accession>
<evidence type="ECO:0000256" key="10">
    <source>
        <dbReference type="PROSITE-ProRule" id="PRU00175"/>
    </source>
</evidence>
<keyword evidence="15" id="KW-1185">Reference proteome</keyword>
<dbReference type="PROSITE" id="PS50089">
    <property type="entry name" value="ZF_RING_2"/>
    <property type="match status" value="1"/>
</dbReference>
<keyword evidence="8 11" id="KW-1133">Transmembrane helix</keyword>
<dbReference type="InterPro" id="IPR013083">
    <property type="entry name" value="Znf_RING/FYVE/PHD"/>
</dbReference>
<feature type="region of interest" description="Disordered" evidence="12">
    <location>
        <begin position="165"/>
        <end position="207"/>
    </location>
</feature>
<feature type="compositionally biased region" description="Basic and acidic residues" evidence="12">
    <location>
        <begin position="138"/>
        <end position="154"/>
    </location>
</feature>
<evidence type="ECO:0000256" key="12">
    <source>
        <dbReference type="SAM" id="MobiDB-lite"/>
    </source>
</evidence>
<evidence type="ECO:0000256" key="2">
    <source>
        <dbReference type="ARBA" id="ARBA00005561"/>
    </source>
</evidence>
<dbReference type="SUPFAM" id="SSF57850">
    <property type="entry name" value="RING/U-box"/>
    <property type="match status" value="1"/>
</dbReference>
<comment type="caution">
    <text evidence="14">The sequence shown here is derived from an EMBL/GenBank/DDBJ whole genome shotgun (WGS) entry which is preliminary data.</text>
</comment>
<dbReference type="Pfam" id="PF25998">
    <property type="entry name" value="U-box_ZFPL1"/>
    <property type="match status" value="1"/>
</dbReference>
<comment type="subcellular location">
    <subcellularLocation>
        <location evidence="1 11">Membrane</location>
        <topology evidence="1 11">Single-pass membrane protein</topology>
    </subcellularLocation>
</comment>
<protein>
    <recommendedName>
        <fullName evidence="3 11">Zinc finger protein-like 1 homolog</fullName>
    </recommendedName>
</protein>
<evidence type="ECO:0000256" key="1">
    <source>
        <dbReference type="ARBA" id="ARBA00004167"/>
    </source>
</evidence>
<keyword evidence="4 11" id="KW-0812">Transmembrane</keyword>
<evidence type="ECO:0000256" key="3">
    <source>
        <dbReference type="ARBA" id="ARBA00013701"/>
    </source>
</evidence>
<gene>
    <name evidence="14" type="ORF">Cfor_12361</name>
</gene>
<evidence type="ECO:0000259" key="13">
    <source>
        <dbReference type="PROSITE" id="PS50089"/>
    </source>
</evidence>
<dbReference type="InterPro" id="IPR039043">
    <property type="entry name" value="ZFPL1"/>
</dbReference>
<evidence type="ECO:0000256" key="5">
    <source>
        <dbReference type="ARBA" id="ARBA00022723"/>
    </source>
</evidence>
<feature type="compositionally biased region" description="Polar residues" evidence="12">
    <location>
        <begin position="169"/>
        <end position="192"/>
    </location>
</feature>
<dbReference type="InterPro" id="IPR058730">
    <property type="entry name" value="U-box_ZFPL1-like"/>
</dbReference>
<sequence length="335" mass="37921">MGLCKCPKRRVTNQFCFEHRVNVCEHCMVTNHPKCIVQSYLQWLQDSDYNPICELCTKELASEDCVRLICYHVYHWACLDQFAHQLPPTTAPAGYMCPSCKVGLFPANNLVSPVADVLREKLAGVNWARAGLGLPLLSEDHEQKPSGESRKLVTDEAPPVVSNHVEEQGSASVPYSDVSNQRQNTPKRSVTHSNSVSSSNVAERNPHSVVHVEDTISAFSRTESYPVSGQLPRRVFEALDDSKDVLFDHDENKYKRRSAMEWFSRWWKSISGPLPRGRKVGGHLYRRYWMAAILLVIGLLTLVMIFSWLGRISTADDPSFDPLQNPNIRIAKQKE</sequence>
<evidence type="ECO:0000313" key="15">
    <source>
        <dbReference type="Proteomes" id="UP000502823"/>
    </source>
</evidence>
<dbReference type="InterPro" id="IPR001841">
    <property type="entry name" value="Znf_RING"/>
</dbReference>
<dbReference type="EMBL" id="BLKM01008141">
    <property type="protein sequence ID" value="GFG32602.1"/>
    <property type="molecule type" value="Genomic_DNA"/>
</dbReference>